<reference evidence="3" key="1">
    <citation type="journal article" date="2019" name="Int. J. Syst. Evol. Microbiol.">
        <title>The Global Catalogue of Microorganisms (GCM) 10K type strain sequencing project: providing services to taxonomists for standard genome sequencing and annotation.</title>
        <authorList>
            <consortium name="The Broad Institute Genomics Platform"/>
            <consortium name="The Broad Institute Genome Sequencing Center for Infectious Disease"/>
            <person name="Wu L."/>
            <person name="Ma J."/>
        </authorList>
    </citation>
    <scope>NUCLEOTIDE SEQUENCE [LARGE SCALE GENOMIC DNA]</scope>
    <source>
        <strain evidence="3">YIM 94188</strain>
    </source>
</reference>
<dbReference type="Pfam" id="PF13196">
    <property type="entry name" value="DUF4012"/>
    <property type="match status" value="1"/>
</dbReference>
<protein>
    <submittedName>
        <fullName evidence="2">DUF4012 domain-containing protein</fullName>
    </submittedName>
</protein>
<keyword evidence="3" id="KW-1185">Reference proteome</keyword>
<evidence type="ECO:0000313" key="2">
    <source>
        <dbReference type="EMBL" id="MFC5727440.1"/>
    </source>
</evidence>
<keyword evidence="1" id="KW-1133">Transmembrane helix</keyword>
<dbReference type="EMBL" id="JBHSNS010000001">
    <property type="protein sequence ID" value="MFC5727440.1"/>
    <property type="molecule type" value="Genomic_DNA"/>
</dbReference>
<evidence type="ECO:0000313" key="3">
    <source>
        <dbReference type="Proteomes" id="UP001596072"/>
    </source>
</evidence>
<dbReference type="InterPro" id="IPR025101">
    <property type="entry name" value="DUF4012"/>
</dbReference>
<keyword evidence="1" id="KW-0812">Transmembrane</keyword>
<organism evidence="2 3">
    <name type="scientific">Nocardioides vastitatis</name>
    <dbReference type="NCBI Taxonomy" id="2568655"/>
    <lineage>
        <taxon>Bacteria</taxon>
        <taxon>Bacillati</taxon>
        <taxon>Actinomycetota</taxon>
        <taxon>Actinomycetes</taxon>
        <taxon>Propionibacteriales</taxon>
        <taxon>Nocardioidaceae</taxon>
        <taxon>Nocardioides</taxon>
    </lineage>
</organism>
<gene>
    <name evidence="2" type="ORF">ACFPQB_00825</name>
</gene>
<name>A0ABW0ZG11_9ACTN</name>
<comment type="caution">
    <text evidence="2">The sequence shown here is derived from an EMBL/GenBank/DDBJ whole genome shotgun (WGS) entry which is preliminary data.</text>
</comment>
<evidence type="ECO:0000256" key="1">
    <source>
        <dbReference type="SAM" id="Phobius"/>
    </source>
</evidence>
<dbReference type="RefSeq" id="WP_136433400.1">
    <property type="nucleotide sequence ID" value="NZ_JBHSNS010000001.1"/>
</dbReference>
<dbReference type="Proteomes" id="UP001596072">
    <property type="component" value="Unassembled WGS sequence"/>
</dbReference>
<proteinExistence type="predicted"/>
<sequence length="587" mass="62074">MLQSRAFRISVAGVALLVLILGVWVAWQVSQVNKALSDAVHHAEVIQAALDDGDTDALDRELPRLREASGDATHRTSGVTWGMLTKLPVFGDDAEGVRVTSVVIDDLANDGVQPLAEVADRLDDLLPRGGSIDTALARELAEPVAQAEAAFSDAEAKLYAQDPSSFIGRLSTRFTDFRDQVSKASDAMGSAKVATAVLPAMIGDEGPRRYVLVFQNNAEIRGTGGLAGAASYIEADGGRLAIKRHVPGASLGEAPAPVLPLDDAERELYGDVLGTYFVNAGMTPDVPRAAELIKARWKQEFPTDPVDGVLMIDAVAIGYLLDATGPVTVDGLELTSDNVVDELLHKSYLRLKDPRAQDAFFAEVASAAFDGFTNGVDDSVGLVRAMARATDERRVYVHSFDAALQSDLSGTAIAGDFVADPAVEEPQIAVTLNDTTGAKMSYFLRYEVGVNATSCVDGVQTFSAKARLHSTAPENAADLPDYVTGGGQFGVEPGSQLLTLRIFGPAGGALGELEWNGAPMDLIRVDEDSRPVGMTYVGLEPGQTVDLAWTMRSGEGQTGDTSVAVTPTIQKTDNARTLNSACHAEGN</sequence>
<keyword evidence="1" id="KW-0472">Membrane</keyword>
<accession>A0ABW0ZG11</accession>
<feature type="transmembrane region" description="Helical" evidence="1">
    <location>
        <begin position="7"/>
        <end position="27"/>
    </location>
</feature>